<dbReference type="EC" id="5.3.1.12" evidence="4 7"/>
<dbReference type="Gene3D" id="3.20.20.140">
    <property type="entry name" value="Metal-dependent hydrolases"/>
    <property type="match status" value="1"/>
</dbReference>
<dbReference type="GO" id="GO:0008880">
    <property type="term" value="F:glucuronate isomerase activity"/>
    <property type="evidence" value="ECO:0007669"/>
    <property type="project" value="UniProtKB-UniRule"/>
</dbReference>
<dbReference type="InterPro" id="IPR032466">
    <property type="entry name" value="Metal_Hydrolase"/>
</dbReference>
<dbReference type="PANTHER" id="PTHR30068">
    <property type="entry name" value="URONATE ISOMERASE"/>
    <property type="match status" value="1"/>
</dbReference>
<protein>
    <recommendedName>
        <fullName evidence="5 7">Uronate isomerase</fullName>
        <ecNumber evidence="4 7">5.3.1.12</ecNumber>
    </recommendedName>
    <alternativeName>
        <fullName evidence="7">Glucuronate isomerase</fullName>
    </alternativeName>
    <alternativeName>
        <fullName evidence="7">Uronic isomerase</fullName>
    </alternativeName>
</protein>
<proteinExistence type="inferred from homology"/>
<name>A0A9D2Q4G1_9FIRM</name>
<dbReference type="PANTHER" id="PTHR30068:SF4">
    <property type="entry name" value="URONATE ISOMERASE"/>
    <property type="match status" value="1"/>
</dbReference>
<comment type="similarity">
    <text evidence="3 7">Belongs to the metallo-dependent hydrolases superfamily. Uronate isomerase family.</text>
</comment>
<evidence type="ECO:0000256" key="4">
    <source>
        <dbReference type="ARBA" id="ARBA00012546"/>
    </source>
</evidence>
<comment type="catalytic activity">
    <reaction evidence="1 7">
        <text>D-glucuronate = D-fructuronate</text>
        <dbReference type="Rhea" id="RHEA:13049"/>
        <dbReference type="ChEBI" id="CHEBI:58720"/>
        <dbReference type="ChEBI" id="CHEBI:59863"/>
        <dbReference type="EC" id="5.3.1.12"/>
    </reaction>
</comment>
<dbReference type="Proteomes" id="UP000823918">
    <property type="component" value="Unassembled WGS sequence"/>
</dbReference>
<comment type="catalytic activity">
    <reaction evidence="7">
        <text>aldehydo-D-galacturonate = keto-D-tagaturonate</text>
        <dbReference type="Rhea" id="RHEA:27702"/>
        <dbReference type="ChEBI" id="CHEBI:12952"/>
        <dbReference type="ChEBI" id="CHEBI:17886"/>
    </reaction>
</comment>
<organism evidence="8 9">
    <name type="scientific">Candidatus Ruthenibacterium merdavium</name>
    <dbReference type="NCBI Taxonomy" id="2838752"/>
    <lineage>
        <taxon>Bacteria</taxon>
        <taxon>Bacillati</taxon>
        <taxon>Bacillota</taxon>
        <taxon>Clostridia</taxon>
        <taxon>Eubacteriales</taxon>
        <taxon>Oscillospiraceae</taxon>
        <taxon>Ruthenibacterium</taxon>
    </lineage>
</organism>
<evidence type="ECO:0000256" key="1">
    <source>
        <dbReference type="ARBA" id="ARBA00001165"/>
    </source>
</evidence>
<dbReference type="Gene3D" id="1.10.2020.10">
    <property type="entry name" value="uronate isomerase, domain 2, chain A"/>
    <property type="match status" value="1"/>
</dbReference>
<comment type="pathway">
    <text evidence="2 7">Carbohydrate metabolism; pentose and glucuronate interconversion.</text>
</comment>
<evidence type="ECO:0000256" key="2">
    <source>
        <dbReference type="ARBA" id="ARBA00004892"/>
    </source>
</evidence>
<reference evidence="8" key="2">
    <citation type="submission" date="2021-04" db="EMBL/GenBank/DDBJ databases">
        <authorList>
            <person name="Gilroy R."/>
        </authorList>
    </citation>
    <scope>NUCLEOTIDE SEQUENCE</scope>
    <source>
        <strain evidence="8">5933</strain>
    </source>
</reference>
<reference evidence="8" key="1">
    <citation type="journal article" date="2021" name="PeerJ">
        <title>Extensive microbial diversity within the chicken gut microbiome revealed by metagenomics and culture.</title>
        <authorList>
            <person name="Gilroy R."/>
            <person name="Ravi A."/>
            <person name="Getino M."/>
            <person name="Pursley I."/>
            <person name="Horton D.L."/>
            <person name="Alikhan N.F."/>
            <person name="Baker D."/>
            <person name="Gharbi K."/>
            <person name="Hall N."/>
            <person name="Watson M."/>
            <person name="Adriaenssens E.M."/>
            <person name="Foster-Nyarko E."/>
            <person name="Jarju S."/>
            <person name="Secka A."/>
            <person name="Antonio M."/>
            <person name="Oren A."/>
            <person name="Chaudhuri R.R."/>
            <person name="La Ragione R."/>
            <person name="Hildebrand F."/>
            <person name="Pallen M.J."/>
        </authorList>
    </citation>
    <scope>NUCLEOTIDE SEQUENCE</scope>
    <source>
        <strain evidence="8">5933</strain>
    </source>
</reference>
<dbReference type="InterPro" id="IPR003766">
    <property type="entry name" value="Uronate_isomerase"/>
</dbReference>
<gene>
    <name evidence="7 8" type="primary">uxaC</name>
    <name evidence="8" type="ORF">H9698_08120</name>
</gene>
<dbReference type="AlphaFoldDB" id="A0A9D2Q4G1"/>
<evidence type="ECO:0000313" key="9">
    <source>
        <dbReference type="Proteomes" id="UP000823918"/>
    </source>
</evidence>
<evidence type="ECO:0000313" key="8">
    <source>
        <dbReference type="EMBL" id="HJC72738.1"/>
    </source>
</evidence>
<evidence type="ECO:0000256" key="5">
    <source>
        <dbReference type="ARBA" id="ARBA00020555"/>
    </source>
</evidence>
<dbReference type="GO" id="GO:0019698">
    <property type="term" value="P:D-galacturonate catabolic process"/>
    <property type="evidence" value="ECO:0007669"/>
    <property type="project" value="TreeGrafter"/>
</dbReference>
<dbReference type="Pfam" id="PF02614">
    <property type="entry name" value="UxaC"/>
    <property type="match status" value="1"/>
</dbReference>
<sequence>MKPFMDKDFLLETETAKKLYHEHAAKMPIIDYHCHINPQEIAEDRRYDSITQVWLGGDHYKWRAMRCNGVPECDITGAKDTDPYRTFERWAETLPKAIGNPLYHWTYLELKKYFGITEPLNAKSAKKIYDACNERLKAEDMSVRGIIDQSNVKLICTTDDPADTLEWHKKIAADPTCKVKVLPAMRPDKAMNIQKPGFAEYVKQLGGMAGMEIKTFADMKKALHNRIDFFNEMGCRASDHALDYATYEPATEQELEAIFAKGLAGEALTEKEIAAYKTAVLLAVAEKYTEYGWVMQIHFGCIRDNNTEWYNKLGPDTGFDAVSNSHGVDDLGKLMDAMAQNHTLPKMVLYSLNQYDNEAIVTLAGCFQVNGVCPSQVQIGSAWWFNDTKTGMEKQLTDLANLGTLGNFIGMLTDSRSFLSYTRHEYFRRILCNWIGNLVENGEYHADMETLGQMVEDISYNNTVRFFGFDV</sequence>
<dbReference type="GO" id="GO:0042840">
    <property type="term" value="P:D-glucuronate catabolic process"/>
    <property type="evidence" value="ECO:0007669"/>
    <property type="project" value="TreeGrafter"/>
</dbReference>
<keyword evidence="6 7" id="KW-0413">Isomerase</keyword>
<dbReference type="NCBIfam" id="NF002794">
    <property type="entry name" value="PRK02925.1"/>
    <property type="match status" value="1"/>
</dbReference>
<dbReference type="SUPFAM" id="SSF51556">
    <property type="entry name" value="Metallo-dependent hydrolases"/>
    <property type="match status" value="1"/>
</dbReference>
<evidence type="ECO:0000256" key="3">
    <source>
        <dbReference type="ARBA" id="ARBA00008397"/>
    </source>
</evidence>
<evidence type="ECO:0000256" key="6">
    <source>
        <dbReference type="ARBA" id="ARBA00023235"/>
    </source>
</evidence>
<dbReference type="HAMAP" id="MF_00675">
    <property type="entry name" value="UxaC"/>
    <property type="match status" value="1"/>
</dbReference>
<evidence type="ECO:0000256" key="7">
    <source>
        <dbReference type="HAMAP-Rule" id="MF_00675"/>
    </source>
</evidence>
<accession>A0A9D2Q4G1</accession>
<dbReference type="EMBL" id="DWWA01000040">
    <property type="protein sequence ID" value="HJC72738.1"/>
    <property type="molecule type" value="Genomic_DNA"/>
</dbReference>
<comment type="caution">
    <text evidence="8">The sequence shown here is derived from an EMBL/GenBank/DDBJ whole genome shotgun (WGS) entry which is preliminary data.</text>
</comment>